<protein>
    <submittedName>
        <fullName evidence="2">N-methylhydantoinase B</fullName>
    </submittedName>
</protein>
<name>A0A2A9G1Q4_9PSEU</name>
<dbReference type="InterPro" id="IPR045079">
    <property type="entry name" value="Oxoprolinase-like"/>
</dbReference>
<dbReference type="InterPro" id="IPR003692">
    <property type="entry name" value="Hydantoinase_B"/>
</dbReference>
<dbReference type="AlphaFoldDB" id="A0A2A9G1Q4"/>
<dbReference type="PANTHER" id="PTHR11365:SF23">
    <property type="entry name" value="HYPOTHETICAL 5-OXOPROLINASE (EUROFUNG)-RELATED"/>
    <property type="match status" value="1"/>
</dbReference>
<sequence>MSTTSQARTPAKFDPVLNEIVANELGALSEEMAIVISKAGRSPMLKAGEFATALCDKSGRIMAEGFAAPLQLSGFETLCAEVTARYSVDLDPGDVFVSNDPYGGMTHLPDVGVVMPVFSVGAHVGYAVCYSHHSDTGGRVPGGMSEQSRSLYEEGLRLPVVKVHTAGRRNVALIETIRANVRASSEWVSDLDAKIAGVQRGARGLAGLAEKYGVPQFEALCDGLIEHAERAMRNAVAELADGEYFADAEMPYGGDIEGKDGGTVRIALTLRVAGDSLEFDLTGSSPQVDAGINTPSAMVRAAMCGGLKALVAQGVPANSGFFRPIKVTVPEASVVNPTFPAPVSARAPIFFKILDLVIRTVGSAKKGTIAVPGVGGDAVHLSGKAQDGTEFALLDLMFGGWGARSNSDGIDGVAPVYMGSYGTASIELLENQFPLVIEEFRIVEDSEGAGKYRGAMQISRATRLLADAEVMVRSVNLDGSPGMKGGLPGPPPSTKLIRADGTEVSLGQRSHVHLTGRPGDRILHRTAGAGGYGSPWERDPEMVRADAVEGKVSVQHALETYAVVLRGDDLDVDEVRTASLRAEKTAARG</sequence>
<evidence type="ECO:0000313" key="2">
    <source>
        <dbReference type="EMBL" id="PFG57338.1"/>
    </source>
</evidence>
<reference evidence="2 3" key="1">
    <citation type="submission" date="2017-10" db="EMBL/GenBank/DDBJ databases">
        <title>Sequencing the genomes of 1000 actinobacteria strains.</title>
        <authorList>
            <person name="Klenk H.-P."/>
        </authorList>
    </citation>
    <scope>NUCLEOTIDE SEQUENCE [LARGE SCALE GENOMIC DNA]</scope>
    <source>
        <strain evidence="2 3">DSM 46092</strain>
    </source>
</reference>
<keyword evidence="3" id="KW-1185">Reference proteome</keyword>
<accession>A0A2A9G1Q4</accession>
<feature type="domain" description="Hydantoinase B/oxoprolinase" evidence="1">
    <location>
        <begin position="14"/>
        <end position="535"/>
    </location>
</feature>
<dbReference type="Pfam" id="PF02538">
    <property type="entry name" value="Hydantoinase_B"/>
    <property type="match status" value="1"/>
</dbReference>
<dbReference type="GO" id="GO:0017168">
    <property type="term" value="F:5-oxoprolinase (ATP-hydrolyzing) activity"/>
    <property type="evidence" value="ECO:0007669"/>
    <property type="project" value="TreeGrafter"/>
</dbReference>
<dbReference type="EMBL" id="PDJK01000001">
    <property type="protein sequence ID" value="PFG57338.1"/>
    <property type="molecule type" value="Genomic_DNA"/>
</dbReference>
<evidence type="ECO:0000259" key="1">
    <source>
        <dbReference type="Pfam" id="PF02538"/>
    </source>
</evidence>
<dbReference type="Proteomes" id="UP000243542">
    <property type="component" value="Unassembled WGS sequence"/>
</dbReference>
<gene>
    <name evidence="2" type="ORF">ATK36_0917</name>
</gene>
<organism evidence="2 3">
    <name type="scientific">Amycolatopsis sulphurea</name>
    <dbReference type="NCBI Taxonomy" id="76022"/>
    <lineage>
        <taxon>Bacteria</taxon>
        <taxon>Bacillati</taxon>
        <taxon>Actinomycetota</taxon>
        <taxon>Actinomycetes</taxon>
        <taxon>Pseudonocardiales</taxon>
        <taxon>Pseudonocardiaceae</taxon>
        <taxon>Amycolatopsis</taxon>
    </lineage>
</organism>
<evidence type="ECO:0000313" key="3">
    <source>
        <dbReference type="Proteomes" id="UP000243542"/>
    </source>
</evidence>
<proteinExistence type="predicted"/>
<dbReference type="PANTHER" id="PTHR11365">
    <property type="entry name" value="5-OXOPROLINASE RELATED"/>
    <property type="match status" value="1"/>
</dbReference>
<dbReference type="GO" id="GO:0005829">
    <property type="term" value="C:cytosol"/>
    <property type="evidence" value="ECO:0007669"/>
    <property type="project" value="TreeGrafter"/>
</dbReference>
<dbReference type="RefSeq" id="WP_098509941.1">
    <property type="nucleotide sequence ID" value="NZ_JBIAKZ010000053.1"/>
</dbReference>
<dbReference type="GO" id="GO:0006749">
    <property type="term" value="P:glutathione metabolic process"/>
    <property type="evidence" value="ECO:0007669"/>
    <property type="project" value="TreeGrafter"/>
</dbReference>
<comment type="caution">
    <text evidence="2">The sequence shown here is derived from an EMBL/GenBank/DDBJ whole genome shotgun (WGS) entry which is preliminary data.</text>
</comment>